<dbReference type="GO" id="GO:0003774">
    <property type="term" value="F:cytoskeletal motor activity"/>
    <property type="evidence" value="ECO:0007669"/>
    <property type="project" value="InterPro"/>
</dbReference>
<feature type="region of interest" description="Actin-binding" evidence="3">
    <location>
        <begin position="6"/>
        <end position="28"/>
    </location>
</feature>
<dbReference type="Gene3D" id="1.20.58.530">
    <property type="match status" value="1"/>
</dbReference>
<dbReference type="AlphaFoldDB" id="A0A0C2YY78"/>
<keyword evidence="3" id="KW-0009">Actin-binding</keyword>
<organism evidence="5 6">
    <name type="scientific">Scleroderma citrinum Foug A</name>
    <dbReference type="NCBI Taxonomy" id="1036808"/>
    <lineage>
        <taxon>Eukaryota</taxon>
        <taxon>Fungi</taxon>
        <taxon>Dikarya</taxon>
        <taxon>Basidiomycota</taxon>
        <taxon>Agaricomycotina</taxon>
        <taxon>Agaricomycetes</taxon>
        <taxon>Agaricomycetidae</taxon>
        <taxon>Boletales</taxon>
        <taxon>Sclerodermatineae</taxon>
        <taxon>Sclerodermataceae</taxon>
        <taxon>Scleroderma</taxon>
    </lineage>
</organism>
<keyword evidence="1 3" id="KW-0518">Myosin</keyword>
<dbReference type="STRING" id="1036808.A0A0C2YY78"/>
<dbReference type="InterPro" id="IPR027417">
    <property type="entry name" value="P-loop_NTPase"/>
</dbReference>
<comment type="caution">
    <text evidence="3">Lacks conserved residue(s) required for the propagation of feature annotation.</text>
</comment>
<dbReference type="GO" id="GO:0016459">
    <property type="term" value="C:myosin complex"/>
    <property type="evidence" value="ECO:0007669"/>
    <property type="project" value="UniProtKB-KW"/>
</dbReference>
<evidence type="ECO:0000256" key="2">
    <source>
        <dbReference type="ARBA" id="ARBA00023175"/>
    </source>
</evidence>
<evidence type="ECO:0000313" key="6">
    <source>
        <dbReference type="Proteomes" id="UP000053989"/>
    </source>
</evidence>
<sequence>EFRAALNTLFDTLSETQTWYILCINPNDARLPNQLEGRTVKVQVRSAGLGAV</sequence>
<protein>
    <recommendedName>
        <fullName evidence="4">Myosin motor domain-containing protein</fullName>
    </recommendedName>
</protein>
<dbReference type="Gene3D" id="3.40.850.10">
    <property type="entry name" value="Kinesin motor domain"/>
    <property type="match status" value="1"/>
</dbReference>
<evidence type="ECO:0000256" key="3">
    <source>
        <dbReference type="PROSITE-ProRule" id="PRU00782"/>
    </source>
</evidence>
<dbReference type="SUPFAM" id="SSF52540">
    <property type="entry name" value="P-loop containing nucleoside triphosphate hydrolases"/>
    <property type="match status" value="1"/>
</dbReference>
<dbReference type="Proteomes" id="UP000053989">
    <property type="component" value="Unassembled WGS sequence"/>
</dbReference>
<reference evidence="6" key="2">
    <citation type="submission" date="2015-01" db="EMBL/GenBank/DDBJ databases">
        <title>Evolutionary Origins and Diversification of the Mycorrhizal Mutualists.</title>
        <authorList>
            <consortium name="DOE Joint Genome Institute"/>
            <consortium name="Mycorrhizal Genomics Consortium"/>
            <person name="Kohler A."/>
            <person name="Kuo A."/>
            <person name="Nagy L.G."/>
            <person name="Floudas D."/>
            <person name="Copeland A."/>
            <person name="Barry K.W."/>
            <person name="Cichocki N."/>
            <person name="Veneault-Fourrey C."/>
            <person name="LaButti K."/>
            <person name="Lindquist E.A."/>
            <person name="Lipzen A."/>
            <person name="Lundell T."/>
            <person name="Morin E."/>
            <person name="Murat C."/>
            <person name="Riley R."/>
            <person name="Ohm R."/>
            <person name="Sun H."/>
            <person name="Tunlid A."/>
            <person name="Henrissat B."/>
            <person name="Grigoriev I.V."/>
            <person name="Hibbett D.S."/>
            <person name="Martin F."/>
        </authorList>
    </citation>
    <scope>NUCLEOTIDE SEQUENCE [LARGE SCALE GENOMIC DNA]</scope>
    <source>
        <strain evidence="6">Foug A</strain>
    </source>
</reference>
<dbReference type="EMBL" id="KN822152">
    <property type="protein sequence ID" value="KIM54558.1"/>
    <property type="molecule type" value="Genomic_DNA"/>
</dbReference>
<accession>A0A0C2YY78</accession>
<gene>
    <name evidence="5" type="ORF">SCLCIDRAFT_66978</name>
</gene>
<dbReference type="HOGENOM" id="CLU_175210_0_0_1"/>
<dbReference type="InterPro" id="IPR036961">
    <property type="entry name" value="Kinesin_motor_dom_sf"/>
</dbReference>
<dbReference type="InterPro" id="IPR001609">
    <property type="entry name" value="Myosin_head_motor_dom-like"/>
</dbReference>
<dbReference type="InParanoid" id="A0A0C2YY78"/>
<feature type="non-terminal residue" evidence="5">
    <location>
        <position position="52"/>
    </location>
</feature>
<name>A0A0C2YY78_9AGAM</name>
<dbReference type="OrthoDB" id="2633255at2759"/>
<keyword evidence="2" id="KW-0505">Motor protein</keyword>
<evidence type="ECO:0000256" key="1">
    <source>
        <dbReference type="ARBA" id="ARBA00023123"/>
    </source>
</evidence>
<dbReference type="GO" id="GO:0003779">
    <property type="term" value="F:actin binding"/>
    <property type="evidence" value="ECO:0007669"/>
    <property type="project" value="UniProtKB-KW"/>
</dbReference>
<proteinExistence type="inferred from homology"/>
<evidence type="ECO:0000259" key="4">
    <source>
        <dbReference type="PROSITE" id="PS51456"/>
    </source>
</evidence>
<comment type="similarity">
    <text evidence="3">Belongs to the TRAFAC class myosin-kinesin ATPase superfamily. Myosin family.</text>
</comment>
<feature type="domain" description="Myosin motor" evidence="4">
    <location>
        <begin position="1"/>
        <end position="52"/>
    </location>
</feature>
<evidence type="ECO:0000313" key="5">
    <source>
        <dbReference type="EMBL" id="KIM54558.1"/>
    </source>
</evidence>
<dbReference type="PROSITE" id="PS51456">
    <property type="entry name" value="MYOSIN_MOTOR"/>
    <property type="match status" value="1"/>
</dbReference>
<reference evidence="5 6" key="1">
    <citation type="submission" date="2014-04" db="EMBL/GenBank/DDBJ databases">
        <authorList>
            <consortium name="DOE Joint Genome Institute"/>
            <person name="Kuo A."/>
            <person name="Kohler A."/>
            <person name="Nagy L.G."/>
            <person name="Floudas D."/>
            <person name="Copeland A."/>
            <person name="Barry K.W."/>
            <person name="Cichocki N."/>
            <person name="Veneault-Fourrey C."/>
            <person name="LaButti K."/>
            <person name="Lindquist E.A."/>
            <person name="Lipzen A."/>
            <person name="Lundell T."/>
            <person name="Morin E."/>
            <person name="Murat C."/>
            <person name="Sun H."/>
            <person name="Tunlid A."/>
            <person name="Henrissat B."/>
            <person name="Grigoriev I.V."/>
            <person name="Hibbett D.S."/>
            <person name="Martin F."/>
            <person name="Nordberg H.P."/>
            <person name="Cantor M.N."/>
            <person name="Hua S.X."/>
        </authorList>
    </citation>
    <scope>NUCLEOTIDE SEQUENCE [LARGE SCALE GENOMIC DNA]</scope>
    <source>
        <strain evidence="5 6">Foug A</strain>
    </source>
</reference>
<keyword evidence="6" id="KW-1185">Reference proteome</keyword>
<dbReference type="GO" id="GO:0005524">
    <property type="term" value="F:ATP binding"/>
    <property type="evidence" value="ECO:0007669"/>
    <property type="project" value="InterPro"/>
</dbReference>
<feature type="non-terminal residue" evidence="5">
    <location>
        <position position="1"/>
    </location>
</feature>